<dbReference type="Pfam" id="PF08242">
    <property type="entry name" value="Methyltransf_12"/>
    <property type="match status" value="1"/>
</dbReference>
<dbReference type="SUPFAM" id="SSF53335">
    <property type="entry name" value="S-adenosyl-L-methionine-dependent methyltransferases"/>
    <property type="match status" value="1"/>
</dbReference>
<dbReference type="InterPro" id="IPR016039">
    <property type="entry name" value="Thiolase-like"/>
</dbReference>
<feature type="domain" description="Carrier" evidence="8">
    <location>
        <begin position="1873"/>
        <end position="1950"/>
    </location>
</feature>
<dbReference type="VEuPathDB" id="FungiDB:An09g02100"/>
<dbReference type="SMART" id="SM00822">
    <property type="entry name" value="PKS_KR"/>
    <property type="match status" value="1"/>
</dbReference>
<feature type="region of interest" description="C-terminal hotdog fold" evidence="6">
    <location>
        <begin position="1568"/>
        <end position="1723"/>
    </location>
</feature>
<reference evidence="11" key="1">
    <citation type="submission" date="2025-02" db="EMBL/GenBank/DDBJ databases">
        <authorList>
            <consortium name="NCBI Genome Project"/>
        </authorList>
    </citation>
    <scope>NUCLEOTIDE SEQUENCE</scope>
</reference>
<dbReference type="InterPro" id="IPR049900">
    <property type="entry name" value="PKS_mFAS_DH"/>
</dbReference>
<dbReference type="SMART" id="SM00827">
    <property type="entry name" value="PKS_AT"/>
    <property type="match status" value="1"/>
</dbReference>
<feature type="compositionally biased region" description="Polar residues" evidence="7">
    <location>
        <begin position="1960"/>
        <end position="1977"/>
    </location>
</feature>
<dbReference type="InterPro" id="IPR009081">
    <property type="entry name" value="PP-bd_ACP"/>
</dbReference>
<dbReference type="InterPro" id="IPR057326">
    <property type="entry name" value="KR_dom"/>
</dbReference>
<evidence type="ECO:0000256" key="2">
    <source>
        <dbReference type="ARBA" id="ARBA00022553"/>
    </source>
</evidence>
<dbReference type="Pfam" id="PF18558">
    <property type="entry name" value="HTH_51"/>
    <property type="match status" value="1"/>
</dbReference>
<sequence>MATDELIHRINWSPAALSKEPLSIAHVVFVLTDKESEILSAYQTQLAHEGITTVVIDDAIQIDSLITPKSIVVYIPPTAKRKDDIYAAATQACTGLINVAQQLYHRSISAKSEAIKLFSIVSKSWDICNLAHSPLHGLSRVLKTEIPEIFGGLFEDDCGCFPLSAVKYAQGFDVVKICEGEAQIASLQPFANEPDDLKGLQLDAKSTYLITGGTGGIGLATATWLAQHGARNLVLVSRRGLPLNGDSKPVASSSADLVSRIAKLKALGVSVHLVAVDLSKPNADVTLGQAVNDLHIPPIKGVIHAAGIAGYRTLIQCTPSDIAEHLAPKVMGSLNLDSLFPPGTLDFFIFTSSVGQLVGFPGQLAYAPSNSFLDALAAHRRRQGDNSMSILWAGWQGVGVWDQSKSAMRRLTKASISRGIADIRPDEAFAAWEHIASRDTDHAVVVRVLELAADESVRHPMLKDITPRKQVYLPTTMDYKDYPEHAIAVIGMACRTAAGNTENDLWEAIQAGKSIVREVDEKRFPGVVRDGTMWGSFMSDIDSFDHQFFQRSKREAAASDPHQRVLLETAYHALESAGYFGPGRQQAETHDPDSHTTGCFIGMSAPDHVLHLASNPHSPYTGLGMMRSFVAGRLSHFFGWTGPSQTIDTACSSAMVAIHQACRAIQVGECTQAVAGGVHLLLNMESSDALHASGFTSETGICKAFDSRADGYCRGEGVGVLILKPLARALEDGDGIHGVLLATGNNQNVNNTSITNPVLASQVALYRDVLGRAGVDPADVSYVEAHGTGTRAGDPVEIQGIREVFGGKIRSSFLNIGAVKANVSHTEGASGVVSLIKVLLMMKHGKIPGQAELHVLNPHIPALEPDRMAIPTSQSEWRGKRLAVVNNYGASGNNASAVVAPPPHQQSSPSPTIPSASAWPVFISAASRASLLAYCSTLSHNIIEESLTPELFPHMSFALATRQNRQLQHIFCTSANLLSDIQSQLTDPQKQIVSSPEPKPVVLLFSGQNGDNVPSAGPLYESSLLFRTHLHRCEDVVHSLGLPSLFPVILKGIRGGADLILRHISMFAIQYSCGMSWIDSGVKPQALCGHSLGEWAALTVSGAITLEAGIKIVSGYGFNSRRAAIIQRLWGDDPGSMVAIEADLVGTDTTPESHLETFYQRHPEIKLDIACYNGPNNYVVAGATKYVDVLESYLVKKKSSGEKLRFKVLRGMWAYTSRVEFADVLAQKKALIQSVGITDSTIQLTHYHEQDPRLPFESCHEGAWTGPELNVIARNTRQPVYFGQAMSRIVDRLGACTFLEAGVNGPIVAMARSALPQALAQGPHTFLALNGKDLVRSLADATVTLWKTGQTNVQYWLFHATQRASYRPVALPPYHFEKHRHWLEYTGLPGRKYKNTSSDVPDHHAVCPHCQRDIADPPFIRRDKTHTLDTSNSDFIIDMRSRRYQDLVKGHVVVGTAICPAAVYLELAAHAVALLLNNKITSSIVVDSVHFKAPLSMDTQRSVKLTLTNKEQYSWGFEFNSTKDARLTVHAVGSISLKDRNNEGAEEEQGKKDKWARMIHLLEKDPDTDALRGAMIYKVFSNMVKHAAAYRGLRHLAGKGTEGAADISIPVNDLDTVARTPNDNVVDSLVMNNFLEVPGAYINCLHNFGNEDDSKAYICTSLGSVGPLNRLPDGRDYRAYAQIARQSANEAILDVLAFDAQTMELVLSAKDIKFSGISTSTLTKLLAGVNLNSTIYSDIGPSRVTEKSGFKQLTNPAPATNPKISEGAKANSPDVFKIVQGTLSQTLDVPVAEVTLEASLEELGVDSLISSEILASIHDALRIKVSVDDLAAATDVAALCELISSRVGGTATDTVDQGEEFQGSDHILETAKDEDLDWQKTAIKILGQYLDVPVGEISMDSQLEDLGADSLIAAEIASNINEALNLTISSIEFASLTDVRSFCGLIAHVSGRVSTQAAAVSPSGSNSAVPNGHPTTATEDKNPIPTKDDANLVHAAFQKVRRGFDSHAKEVNLTGFWDKVYPRQLSTVTAYILEAFEKLGCSFLKFGQGERLPRLRGTLPRYQREVSRLWEILEEAGVVEKQGDTFVRGPVPRIQDRSAKELSTELVSTFPQYGSTHNLLDLLGPQLADCLTGKSDATSILHDSDKGRKLLENFYTNDPGLLAAKHVLRDLFSTTMQAIAPGEPFRVLEIGAGFGSTAKHLLPQLRANGLPFTYTLSDPSATLLERAKTTFQDIEGIEFREVNVKKDPPVDLLGRYHIVISSSYAHGTCNLQNILANIRNLVRPNDGCVVLIEPTQKLAWYDLVWGLLDGWWQLYDGRTHALQSPWAWETALHNAGFAHVDWSESSSPEPERKCPAEATSMLLHRGTSACGKRNLFLAPDGFGSGAVFGSLGPLLSSVRNVSVYALNSPFMHSNPYPDDPLTIEELAAIYVGEIKRRQPEGPYLLGGYSVGGVLAFEVARQLFEDGNDIEKLFLIDTACPTFVRYFPDALVRYLDSIEQVRVGNGSELRPNRRGRLVANDHFCLARQQMRAYQVRRLPGRKIPLVVLIAAKEGADKQNDVPRPVFLPEDQKAVKWFLDDRTDEGWFGWNEVLDNIKVVRADGNHFSMMLPSMVVPIVFVRGALCQVRGETEARALAGRDSTTLTDVKTVIITSS</sequence>
<dbReference type="Pfam" id="PF00109">
    <property type="entry name" value="ketoacyl-synt"/>
    <property type="match status" value="1"/>
</dbReference>
<keyword evidence="1" id="KW-0596">Phosphopantetheine</keyword>
<dbReference type="InterPro" id="IPR020806">
    <property type="entry name" value="PKS_PP-bd"/>
</dbReference>
<feature type="compositionally biased region" description="Basic and acidic residues" evidence="7">
    <location>
        <begin position="1978"/>
        <end position="1987"/>
    </location>
</feature>
<keyword evidence="3" id="KW-0808">Transferase</keyword>
<dbReference type="Pfam" id="PF00550">
    <property type="entry name" value="PP-binding"/>
    <property type="match status" value="2"/>
</dbReference>
<name>A0AAJ8BPJ6_ASPNG</name>
<evidence type="ECO:0000256" key="7">
    <source>
        <dbReference type="SAM" id="MobiDB-lite"/>
    </source>
</evidence>
<feature type="domain" description="Carrier" evidence="8">
    <location>
        <begin position="1773"/>
        <end position="1847"/>
    </location>
</feature>
<evidence type="ECO:0000256" key="1">
    <source>
        <dbReference type="ARBA" id="ARBA00022450"/>
    </source>
</evidence>
<dbReference type="InterPro" id="IPR013968">
    <property type="entry name" value="PKS_KR"/>
</dbReference>
<keyword evidence="4" id="KW-0511">Multifunctional enzyme</keyword>
<evidence type="ECO:0008006" key="12">
    <source>
        <dbReference type="Google" id="ProtNLM"/>
    </source>
</evidence>
<dbReference type="GeneID" id="4983741"/>
<dbReference type="InterPro" id="IPR050091">
    <property type="entry name" value="PKS_NRPS_Biosynth_Enz"/>
</dbReference>
<evidence type="ECO:0000313" key="11">
    <source>
        <dbReference type="RefSeq" id="XP_059601313.1"/>
    </source>
</evidence>
<keyword evidence="5" id="KW-0012">Acyltransferase</keyword>
<proteinExistence type="predicted"/>
<comment type="caution">
    <text evidence="6">Lacks conserved residue(s) required for the propagation of feature annotation.</text>
</comment>
<dbReference type="InterPro" id="IPR041068">
    <property type="entry name" value="HTH_51"/>
</dbReference>
<dbReference type="PROSITE" id="PS00012">
    <property type="entry name" value="PHOSPHOPANTETHEINE"/>
    <property type="match status" value="1"/>
</dbReference>
<dbReference type="Pfam" id="PF00975">
    <property type="entry name" value="Thioesterase"/>
    <property type="match status" value="1"/>
</dbReference>
<dbReference type="Gene3D" id="3.40.50.720">
    <property type="entry name" value="NAD(P)-binding Rossmann-like Domain"/>
    <property type="match status" value="1"/>
</dbReference>
<dbReference type="Gene3D" id="3.30.70.3290">
    <property type="match status" value="1"/>
</dbReference>
<dbReference type="KEGG" id="ang:An09g02100"/>
<evidence type="ECO:0000259" key="9">
    <source>
        <dbReference type="PROSITE" id="PS52004"/>
    </source>
</evidence>
<dbReference type="InterPro" id="IPR029063">
    <property type="entry name" value="SAM-dependent_MTases_sf"/>
</dbReference>
<dbReference type="InterPro" id="IPR001227">
    <property type="entry name" value="Ac_transferase_dom_sf"/>
</dbReference>
<dbReference type="InterPro" id="IPR036736">
    <property type="entry name" value="ACP-like_sf"/>
</dbReference>
<dbReference type="CDD" id="cd02440">
    <property type="entry name" value="AdoMet_MTases"/>
    <property type="match status" value="1"/>
</dbReference>
<dbReference type="PROSITE" id="PS52019">
    <property type="entry name" value="PKS_MFAS_DH"/>
    <property type="match status" value="1"/>
</dbReference>
<reference evidence="11" key="2">
    <citation type="submission" date="2025-08" db="UniProtKB">
        <authorList>
            <consortium name="RefSeq"/>
        </authorList>
    </citation>
    <scope>IDENTIFICATION</scope>
</reference>
<dbReference type="GO" id="GO:0016746">
    <property type="term" value="F:acyltransferase activity"/>
    <property type="evidence" value="ECO:0007669"/>
    <property type="project" value="UniProtKB-KW"/>
</dbReference>
<evidence type="ECO:0000259" key="8">
    <source>
        <dbReference type="PROSITE" id="PS50075"/>
    </source>
</evidence>
<evidence type="ECO:0000256" key="4">
    <source>
        <dbReference type="ARBA" id="ARBA00023268"/>
    </source>
</evidence>
<feature type="domain" description="PKS/mFAS DH" evidence="10">
    <location>
        <begin position="1417"/>
        <end position="1723"/>
    </location>
</feature>
<dbReference type="SUPFAM" id="SSF47336">
    <property type="entry name" value="ACP-like"/>
    <property type="match status" value="2"/>
</dbReference>
<dbReference type="CDD" id="cd05274">
    <property type="entry name" value="KR_FAS_SDR_x"/>
    <property type="match status" value="1"/>
</dbReference>
<dbReference type="Gene3D" id="1.10.1200.10">
    <property type="entry name" value="ACP-like"/>
    <property type="match status" value="2"/>
</dbReference>
<dbReference type="Gene3D" id="3.10.129.110">
    <property type="entry name" value="Polyketide synthase dehydratase"/>
    <property type="match status" value="1"/>
</dbReference>
<dbReference type="SUPFAM" id="SSF51735">
    <property type="entry name" value="NAD(P)-binding Rossmann-fold domains"/>
    <property type="match status" value="2"/>
</dbReference>
<organism evidence="11">
    <name type="scientific">Aspergillus niger</name>
    <dbReference type="NCBI Taxonomy" id="5061"/>
    <lineage>
        <taxon>Eukaryota</taxon>
        <taxon>Fungi</taxon>
        <taxon>Dikarya</taxon>
        <taxon>Ascomycota</taxon>
        <taxon>Pezizomycotina</taxon>
        <taxon>Eurotiomycetes</taxon>
        <taxon>Eurotiomycetidae</taxon>
        <taxon>Eurotiales</taxon>
        <taxon>Aspergillaceae</taxon>
        <taxon>Aspergillus</taxon>
        <taxon>Aspergillus subgen. Circumdati</taxon>
    </lineage>
</organism>
<dbReference type="InterPro" id="IPR036291">
    <property type="entry name" value="NAD(P)-bd_dom_sf"/>
</dbReference>
<feature type="region of interest" description="N-terminal hotdog fold" evidence="6">
    <location>
        <begin position="1417"/>
        <end position="1542"/>
    </location>
</feature>
<feature type="region of interest" description="Disordered" evidence="7">
    <location>
        <begin position="1960"/>
        <end position="1987"/>
    </location>
</feature>
<dbReference type="SUPFAM" id="SSF53901">
    <property type="entry name" value="Thiolase-like"/>
    <property type="match status" value="1"/>
</dbReference>
<dbReference type="RefSeq" id="XP_059601313.1">
    <property type="nucleotide sequence ID" value="XM_059749637.1"/>
</dbReference>
<dbReference type="Gene3D" id="3.40.366.10">
    <property type="entry name" value="Malonyl-Coenzyme A Acyl Carrier Protein, domain 2"/>
    <property type="match status" value="1"/>
</dbReference>
<dbReference type="PANTHER" id="PTHR43775">
    <property type="entry name" value="FATTY ACID SYNTHASE"/>
    <property type="match status" value="1"/>
</dbReference>
<dbReference type="InterPro" id="IPR042104">
    <property type="entry name" value="PKS_dehydratase_sf"/>
</dbReference>
<dbReference type="Pfam" id="PF00698">
    <property type="entry name" value="Acyl_transf_1"/>
    <property type="match status" value="1"/>
</dbReference>
<dbReference type="InterPro" id="IPR013217">
    <property type="entry name" value="Methyltransf_12"/>
</dbReference>
<dbReference type="SUPFAM" id="SSF52151">
    <property type="entry name" value="FabD/lysophospholipase-like"/>
    <property type="match status" value="1"/>
</dbReference>
<dbReference type="Gene3D" id="3.40.50.1820">
    <property type="entry name" value="alpha/beta hydrolase"/>
    <property type="match status" value="1"/>
</dbReference>
<accession>A0AAJ8BPJ6</accession>
<dbReference type="PROSITE" id="PS52004">
    <property type="entry name" value="KS3_2"/>
    <property type="match status" value="1"/>
</dbReference>
<dbReference type="CDD" id="cd00833">
    <property type="entry name" value="PKS"/>
    <property type="match status" value="1"/>
</dbReference>
<dbReference type="Gene3D" id="3.40.50.150">
    <property type="entry name" value="Vaccinia Virus protein VP39"/>
    <property type="match status" value="1"/>
</dbReference>
<keyword evidence="2" id="KW-0597">Phosphoprotein</keyword>
<dbReference type="SUPFAM" id="SSF53474">
    <property type="entry name" value="alpha/beta-Hydrolases"/>
    <property type="match status" value="1"/>
</dbReference>
<dbReference type="GO" id="GO:0044550">
    <property type="term" value="P:secondary metabolite biosynthetic process"/>
    <property type="evidence" value="ECO:0007669"/>
    <property type="project" value="UniProtKB-ARBA"/>
</dbReference>
<dbReference type="SMART" id="SM00823">
    <property type="entry name" value="PKS_PP"/>
    <property type="match status" value="2"/>
</dbReference>
<dbReference type="PROSITE" id="PS00606">
    <property type="entry name" value="KS3_1"/>
    <property type="match status" value="1"/>
</dbReference>
<dbReference type="InterPro" id="IPR029058">
    <property type="entry name" value="AB_hydrolase_fold"/>
</dbReference>
<evidence type="ECO:0000256" key="5">
    <source>
        <dbReference type="ARBA" id="ARBA00023315"/>
    </source>
</evidence>
<dbReference type="Pfam" id="PF21089">
    <property type="entry name" value="PKS_DH_N"/>
    <property type="match status" value="1"/>
</dbReference>
<dbReference type="InterPro" id="IPR020841">
    <property type="entry name" value="PKS_Beta-ketoAc_synthase_dom"/>
</dbReference>
<evidence type="ECO:0000256" key="6">
    <source>
        <dbReference type="PROSITE-ProRule" id="PRU01363"/>
    </source>
</evidence>
<dbReference type="InterPro" id="IPR018201">
    <property type="entry name" value="Ketoacyl_synth_AS"/>
</dbReference>
<dbReference type="InterPro" id="IPR016035">
    <property type="entry name" value="Acyl_Trfase/lysoPLipase"/>
</dbReference>
<dbReference type="PROSITE" id="PS50075">
    <property type="entry name" value="CARRIER"/>
    <property type="match status" value="2"/>
</dbReference>
<dbReference type="Pfam" id="PF02801">
    <property type="entry name" value="Ketoacyl-synt_C"/>
    <property type="match status" value="1"/>
</dbReference>
<evidence type="ECO:0000259" key="10">
    <source>
        <dbReference type="PROSITE" id="PS52019"/>
    </source>
</evidence>
<dbReference type="Gene3D" id="3.40.47.10">
    <property type="match status" value="1"/>
</dbReference>
<dbReference type="PANTHER" id="PTHR43775:SF21">
    <property type="entry name" value="NON-REDUCING POLYKETIDE SYNTHASE AUSA-RELATED"/>
    <property type="match status" value="1"/>
</dbReference>
<dbReference type="InterPro" id="IPR014031">
    <property type="entry name" value="Ketoacyl_synth_C"/>
</dbReference>
<dbReference type="InterPro" id="IPR001031">
    <property type="entry name" value="Thioesterase"/>
</dbReference>
<feature type="domain" description="Ketosynthase family 3 (KS3)" evidence="9">
    <location>
        <begin position="484"/>
        <end position="901"/>
    </location>
</feature>
<dbReference type="InterPro" id="IPR014043">
    <property type="entry name" value="Acyl_transferase_dom"/>
</dbReference>
<dbReference type="SMART" id="SM00825">
    <property type="entry name" value="PKS_KS"/>
    <property type="match status" value="1"/>
</dbReference>
<dbReference type="InterPro" id="IPR014030">
    <property type="entry name" value="Ketoacyl_synth_N"/>
</dbReference>
<dbReference type="Pfam" id="PF08659">
    <property type="entry name" value="KR"/>
    <property type="match status" value="1"/>
</dbReference>
<evidence type="ECO:0000256" key="3">
    <source>
        <dbReference type="ARBA" id="ARBA00022679"/>
    </source>
</evidence>
<dbReference type="InterPro" id="IPR006162">
    <property type="entry name" value="Ppantetheine_attach_site"/>
</dbReference>
<protein>
    <recommendedName>
        <fullName evidence="12">Polyketide synthase</fullName>
    </recommendedName>
</protein>
<dbReference type="InterPro" id="IPR049552">
    <property type="entry name" value="PKS_DH_N"/>
</dbReference>
<gene>
    <name evidence="11" type="ORF">An09g02100</name>
</gene>